<name>A0ABP8G244_9BACT</name>
<comment type="caution">
    <text evidence="3">The sequence shown here is derived from an EMBL/GenBank/DDBJ whole genome shotgun (WGS) entry which is preliminary data.</text>
</comment>
<dbReference type="RefSeq" id="WP_345169536.1">
    <property type="nucleotide sequence ID" value="NZ_BAABGX010000003.1"/>
</dbReference>
<feature type="chain" id="PRO_5047201587" description="Lipoprotein" evidence="2">
    <location>
        <begin position="29"/>
        <end position="225"/>
    </location>
</feature>
<gene>
    <name evidence="3" type="ORF">GCM10023183_36720</name>
</gene>
<evidence type="ECO:0000256" key="1">
    <source>
        <dbReference type="SAM" id="MobiDB-lite"/>
    </source>
</evidence>
<dbReference type="PROSITE" id="PS51257">
    <property type="entry name" value="PROKAR_LIPOPROTEIN"/>
    <property type="match status" value="1"/>
</dbReference>
<proteinExistence type="predicted"/>
<reference evidence="4" key="1">
    <citation type="journal article" date="2019" name="Int. J. Syst. Evol. Microbiol.">
        <title>The Global Catalogue of Microorganisms (GCM) 10K type strain sequencing project: providing services to taxonomists for standard genome sequencing and annotation.</title>
        <authorList>
            <consortium name="The Broad Institute Genomics Platform"/>
            <consortium name="The Broad Institute Genome Sequencing Center for Infectious Disease"/>
            <person name="Wu L."/>
            <person name="Ma J."/>
        </authorList>
    </citation>
    <scope>NUCLEOTIDE SEQUENCE [LARGE SCALE GENOMIC DNA]</scope>
    <source>
        <strain evidence="4">JCM 17917</strain>
    </source>
</reference>
<organism evidence="3 4">
    <name type="scientific">Nibribacter koreensis</name>
    <dbReference type="NCBI Taxonomy" id="1084519"/>
    <lineage>
        <taxon>Bacteria</taxon>
        <taxon>Pseudomonadati</taxon>
        <taxon>Bacteroidota</taxon>
        <taxon>Cytophagia</taxon>
        <taxon>Cytophagales</taxon>
        <taxon>Hymenobacteraceae</taxon>
        <taxon>Nibribacter</taxon>
    </lineage>
</organism>
<feature type="signal peptide" evidence="2">
    <location>
        <begin position="1"/>
        <end position="28"/>
    </location>
</feature>
<dbReference type="Proteomes" id="UP001501844">
    <property type="component" value="Unassembled WGS sequence"/>
</dbReference>
<evidence type="ECO:0000256" key="2">
    <source>
        <dbReference type="SAM" id="SignalP"/>
    </source>
</evidence>
<keyword evidence="4" id="KW-1185">Reference proteome</keyword>
<evidence type="ECO:0000313" key="4">
    <source>
        <dbReference type="Proteomes" id="UP001501844"/>
    </source>
</evidence>
<sequence>MKSRFSFSLLPLLAAGILFLGTSCNKTASEAEADAQRTTNKAEQELAELREWAKDKANDVDSTADRKGPQVKEEFKQRSAKLEANLDSLSAESKEEYKELKRRFENWQSHNKQRSDMPLQPEKLENFTFLLLGSKVALDVTWAPGQVRNKYETFLTNVRQRQSGWTAADWDYVDAVYRQMNAKKDPLEDNLSPADRLRIKGLQAEYLALEAKKDAKDLHQQLKDE</sequence>
<evidence type="ECO:0008006" key="5">
    <source>
        <dbReference type="Google" id="ProtNLM"/>
    </source>
</evidence>
<accession>A0ABP8G244</accession>
<dbReference type="EMBL" id="BAABGX010000003">
    <property type="protein sequence ID" value="GAA4315791.1"/>
    <property type="molecule type" value="Genomic_DNA"/>
</dbReference>
<feature type="region of interest" description="Disordered" evidence="1">
    <location>
        <begin position="52"/>
        <end position="77"/>
    </location>
</feature>
<protein>
    <recommendedName>
        <fullName evidence="5">Lipoprotein</fullName>
    </recommendedName>
</protein>
<keyword evidence="2" id="KW-0732">Signal</keyword>
<evidence type="ECO:0000313" key="3">
    <source>
        <dbReference type="EMBL" id="GAA4315791.1"/>
    </source>
</evidence>